<dbReference type="InterPro" id="IPR010879">
    <property type="entry name" value="DUF1508"/>
</dbReference>
<protein>
    <submittedName>
        <fullName evidence="2">Uncharacterized protein</fullName>
    </submittedName>
</protein>
<comment type="similarity">
    <text evidence="1">Belongs to the UPF0339 family. Duplicated subfamily.</text>
</comment>
<dbReference type="InterPro" id="IPR036913">
    <property type="entry name" value="YegP-like_sf"/>
</dbReference>
<sequence length="112" mass="12007">MAGKFVVSKGKDGKLYFVLKAGNGETILQSQGYSSQAACENGIESVRKNSLNADRFSKETAKDGRFYFTLNATNGQQIGKSQMYKSESGRNNGIVSVAKNAQDAKVETEAAA</sequence>
<dbReference type="Gene3D" id="2.30.29.80">
    <property type="match status" value="1"/>
</dbReference>
<dbReference type="InterPro" id="IPR051141">
    <property type="entry name" value="UPF0339_domain"/>
</dbReference>
<gene>
    <name evidence="2" type="ORF">CW740_06880</name>
</gene>
<dbReference type="RefSeq" id="WP_106646826.1">
    <property type="nucleotide sequence ID" value="NZ_BMGO01000001.1"/>
</dbReference>
<keyword evidence="3" id="KW-1185">Reference proteome</keyword>
<dbReference type="SUPFAM" id="SSF160113">
    <property type="entry name" value="YegP-like"/>
    <property type="match status" value="2"/>
</dbReference>
<evidence type="ECO:0000313" key="2">
    <source>
        <dbReference type="EMBL" id="AUD78986.1"/>
    </source>
</evidence>
<dbReference type="PANTHER" id="PTHR40606">
    <property type="match status" value="1"/>
</dbReference>
<dbReference type="AlphaFoldDB" id="A0A2K9AF20"/>
<dbReference type="EMBL" id="CP025120">
    <property type="protein sequence ID" value="AUD78986.1"/>
    <property type="molecule type" value="Genomic_DNA"/>
</dbReference>
<dbReference type="Pfam" id="PF07411">
    <property type="entry name" value="DUF1508"/>
    <property type="match status" value="2"/>
</dbReference>
<name>A0A2K9AF20_9GAMM</name>
<dbReference type="OrthoDB" id="9802792at2"/>
<organism evidence="2 3">
    <name type="scientific">Kangiella profundi</name>
    <dbReference type="NCBI Taxonomy" id="1561924"/>
    <lineage>
        <taxon>Bacteria</taxon>
        <taxon>Pseudomonadati</taxon>
        <taxon>Pseudomonadota</taxon>
        <taxon>Gammaproteobacteria</taxon>
        <taxon>Kangiellales</taxon>
        <taxon>Kangiellaceae</taxon>
        <taxon>Kangiella</taxon>
    </lineage>
</organism>
<dbReference type="KEGG" id="kpd:CW740_06880"/>
<accession>A0A2K9AF20</accession>
<proteinExistence type="inferred from homology"/>
<reference evidence="2 3" key="1">
    <citation type="submission" date="2017-12" db="EMBL/GenBank/DDBJ databases">
        <title>Kangiella profundi FT102 completed genome.</title>
        <authorList>
            <person name="Xu J."/>
            <person name="Wang J."/>
            <person name="Lu Y."/>
        </authorList>
    </citation>
    <scope>NUCLEOTIDE SEQUENCE [LARGE SCALE GENOMIC DNA]</scope>
    <source>
        <strain evidence="2 3">FT102</strain>
    </source>
</reference>
<evidence type="ECO:0000256" key="1">
    <source>
        <dbReference type="ARBA" id="ARBA00007576"/>
    </source>
</evidence>
<dbReference type="Proteomes" id="UP000232693">
    <property type="component" value="Chromosome"/>
</dbReference>
<evidence type="ECO:0000313" key="3">
    <source>
        <dbReference type="Proteomes" id="UP000232693"/>
    </source>
</evidence>
<dbReference type="PANTHER" id="PTHR40606:SF1">
    <property type="entry name" value="UPF0339 PROTEIN YEGP"/>
    <property type="match status" value="1"/>
</dbReference>